<evidence type="ECO:0000259" key="1">
    <source>
        <dbReference type="Pfam" id="PF00561"/>
    </source>
</evidence>
<evidence type="ECO:0000313" key="2">
    <source>
        <dbReference type="EMBL" id="TWB68906.1"/>
    </source>
</evidence>
<protein>
    <submittedName>
        <fullName evidence="2">Pimeloyl-ACP methyl ester carboxylesterase</fullName>
    </submittedName>
</protein>
<keyword evidence="3" id="KW-1185">Reference proteome</keyword>
<feature type="domain" description="AB hydrolase-1" evidence="1">
    <location>
        <begin position="76"/>
        <end position="174"/>
    </location>
</feature>
<reference evidence="2 3" key="1">
    <citation type="submission" date="2019-06" db="EMBL/GenBank/DDBJ databases">
        <title>Genomic Encyclopedia of Type Strains, Phase IV (KMG-V): Genome sequencing to study the core and pangenomes of soil and plant-associated prokaryotes.</title>
        <authorList>
            <person name="Whitman W."/>
        </authorList>
    </citation>
    <scope>NUCLEOTIDE SEQUENCE [LARGE SCALE GENOMIC DNA]</scope>
    <source>
        <strain evidence="2 3">BR 10556</strain>
    </source>
</reference>
<dbReference type="PANTHER" id="PTHR46331:SF2">
    <property type="entry name" value="VALACYCLOVIR HYDROLASE"/>
    <property type="match status" value="1"/>
</dbReference>
<name>A0A560JCY8_9BRAD</name>
<evidence type="ECO:0000313" key="3">
    <source>
        <dbReference type="Proteomes" id="UP000315914"/>
    </source>
</evidence>
<dbReference type="AlphaFoldDB" id="A0A560JCY8"/>
<accession>A0A560JCY8</accession>
<comment type="caution">
    <text evidence="2">The sequence shown here is derived from an EMBL/GenBank/DDBJ whole genome shotgun (WGS) entry which is preliminary data.</text>
</comment>
<dbReference type="Proteomes" id="UP000315914">
    <property type="component" value="Unassembled WGS sequence"/>
</dbReference>
<dbReference type="EMBL" id="VITW01000010">
    <property type="protein sequence ID" value="TWB68906.1"/>
    <property type="molecule type" value="Genomic_DNA"/>
</dbReference>
<proteinExistence type="predicted"/>
<dbReference type="InterPro" id="IPR029058">
    <property type="entry name" value="AB_hydrolase_fold"/>
</dbReference>
<dbReference type="Pfam" id="PF00561">
    <property type="entry name" value="Abhydrolase_1"/>
    <property type="match status" value="1"/>
</dbReference>
<dbReference type="STRING" id="1399419.A5906_17410"/>
<organism evidence="2 3">
    <name type="scientific">Bradyrhizobium sacchari</name>
    <dbReference type="NCBI Taxonomy" id="1399419"/>
    <lineage>
        <taxon>Bacteria</taxon>
        <taxon>Pseudomonadati</taxon>
        <taxon>Pseudomonadota</taxon>
        <taxon>Alphaproteobacteria</taxon>
        <taxon>Hyphomicrobiales</taxon>
        <taxon>Nitrobacteraceae</taxon>
        <taxon>Bradyrhizobium</taxon>
    </lineage>
</organism>
<dbReference type="SUPFAM" id="SSF53474">
    <property type="entry name" value="alpha/beta-Hydrolases"/>
    <property type="match status" value="1"/>
</dbReference>
<sequence>MSSTRRECIVGLLAGGLSLSMSVISNAGSIEGKRNAGQKPAWLTLPPTPALPATTRKGLAAINGVKVFYAQFGNGPSLLLLHGGLASSNYWKHQIEFLSRDYTVTVMDTRGHGRSPLSSAEMKYRLFAEDAVALLDHLSISKTTIIGWSDGAITGLQVALTRPNRLSGLFAFGANSNLDGLKPGGAKTGVFPSFGARCRKEYVELSPAPERWPELQRSLGIMWRSEPNFSKNQLREIGLPVAIVDGQYDEIIKPENVRQMASSIRNAQLVILPNVSHFAMLQDVGAFNHAVRQFLSKSNPD</sequence>
<dbReference type="GO" id="GO:0017171">
    <property type="term" value="F:serine hydrolase activity"/>
    <property type="evidence" value="ECO:0007669"/>
    <property type="project" value="TreeGrafter"/>
</dbReference>
<dbReference type="Gene3D" id="3.40.50.1820">
    <property type="entry name" value="alpha/beta hydrolase"/>
    <property type="match status" value="1"/>
</dbReference>
<dbReference type="InterPro" id="IPR000073">
    <property type="entry name" value="AB_hydrolase_1"/>
</dbReference>
<dbReference type="PANTHER" id="PTHR46331">
    <property type="entry name" value="VALACYCLOVIR HYDROLASE"/>
    <property type="match status" value="1"/>
</dbReference>
<gene>
    <name evidence="2" type="ORF">FBZ95_11026</name>
</gene>